<evidence type="ECO:0000256" key="1">
    <source>
        <dbReference type="ARBA" id="ARBA00004141"/>
    </source>
</evidence>
<evidence type="ECO:0000256" key="5">
    <source>
        <dbReference type="SAM" id="Phobius"/>
    </source>
</evidence>
<comment type="caution">
    <text evidence="6">The sequence shown here is derived from an EMBL/GenBank/DDBJ whole genome shotgun (WGS) entry which is preliminary data.</text>
</comment>
<dbReference type="GO" id="GO:0016020">
    <property type="term" value="C:membrane"/>
    <property type="evidence" value="ECO:0007669"/>
    <property type="project" value="UniProtKB-SubCell"/>
</dbReference>
<feature type="transmembrane region" description="Helical" evidence="5">
    <location>
        <begin position="51"/>
        <end position="76"/>
    </location>
</feature>
<evidence type="ECO:0000256" key="2">
    <source>
        <dbReference type="ARBA" id="ARBA00022692"/>
    </source>
</evidence>
<evidence type="ECO:0000313" key="6">
    <source>
        <dbReference type="EMBL" id="KAH8371791.1"/>
    </source>
</evidence>
<protein>
    <recommendedName>
        <fullName evidence="8">Tetraspanin</fullName>
    </recommendedName>
</protein>
<evidence type="ECO:0000313" key="7">
    <source>
        <dbReference type="Proteomes" id="UP001200034"/>
    </source>
</evidence>
<keyword evidence="3 5" id="KW-1133">Transmembrane helix</keyword>
<dbReference type="Gene3D" id="1.10.1450.10">
    <property type="entry name" value="Tetraspanin"/>
    <property type="match status" value="1"/>
</dbReference>
<evidence type="ECO:0000256" key="4">
    <source>
        <dbReference type="ARBA" id="ARBA00023136"/>
    </source>
</evidence>
<dbReference type="AlphaFoldDB" id="A0AAD4K215"/>
<dbReference type="InterPro" id="IPR008952">
    <property type="entry name" value="Tetraspanin_EC2_sf"/>
</dbReference>
<accession>A0AAD4K215</accession>
<evidence type="ECO:0000256" key="3">
    <source>
        <dbReference type="ARBA" id="ARBA00022989"/>
    </source>
</evidence>
<organism evidence="6 7">
    <name type="scientific">Drosophila rubida</name>
    <dbReference type="NCBI Taxonomy" id="30044"/>
    <lineage>
        <taxon>Eukaryota</taxon>
        <taxon>Metazoa</taxon>
        <taxon>Ecdysozoa</taxon>
        <taxon>Arthropoda</taxon>
        <taxon>Hexapoda</taxon>
        <taxon>Insecta</taxon>
        <taxon>Pterygota</taxon>
        <taxon>Neoptera</taxon>
        <taxon>Endopterygota</taxon>
        <taxon>Diptera</taxon>
        <taxon>Brachycera</taxon>
        <taxon>Muscomorpha</taxon>
        <taxon>Ephydroidea</taxon>
        <taxon>Drosophilidae</taxon>
        <taxon>Drosophila</taxon>
    </lineage>
</organism>
<dbReference type="SUPFAM" id="SSF48652">
    <property type="entry name" value="Tetraspanin"/>
    <property type="match status" value="1"/>
</dbReference>
<feature type="transmembrane region" description="Helical" evidence="5">
    <location>
        <begin position="88"/>
        <end position="110"/>
    </location>
</feature>
<dbReference type="InterPro" id="IPR018499">
    <property type="entry name" value="Tetraspanin/Peripherin"/>
</dbReference>
<reference evidence="6" key="1">
    <citation type="journal article" date="2021" name="Mol. Ecol. Resour.">
        <title>Phylogenomic analyses of the genus Drosophila reveals genomic signals of climate adaptation.</title>
        <authorList>
            <person name="Li F."/>
            <person name="Rane R.V."/>
            <person name="Luria V."/>
            <person name="Xiong Z."/>
            <person name="Chen J."/>
            <person name="Li Z."/>
            <person name="Catullo R.A."/>
            <person name="Griffin P.C."/>
            <person name="Schiffer M."/>
            <person name="Pearce S."/>
            <person name="Lee S.F."/>
            <person name="McElroy K."/>
            <person name="Stocker A."/>
            <person name="Shirriffs J."/>
            <person name="Cockerell F."/>
            <person name="Coppin C."/>
            <person name="Sgro C.M."/>
            <person name="Karger A."/>
            <person name="Cain J.W."/>
            <person name="Weber J.A."/>
            <person name="Santpere G."/>
            <person name="Kirschner M.W."/>
            <person name="Hoffmann A.A."/>
            <person name="Oakeshott J.G."/>
            <person name="Zhang G."/>
        </authorList>
    </citation>
    <scope>NUCLEOTIDE SEQUENCE</scope>
    <source>
        <strain evidence="6">BGI-SZ-2011g</strain>
    </source>
</reference>
<dbReference type="Pfam" id="PF00335">
    <property type="entry name" value="Tetraspanin"/>
    <property type="match status" value="1"/>
</dbReference>
<dbReference type="EMBL" id="JAJJHW010002585">
    <property type="protein sequence ID" value="KAH8371791.1"/>
    <property type="molecule type" value="Genomic_DNA"/>
</dbReference>
<feature type="transmembrane region" description="Helical" evidence="5">
    <location>
        <begin position="208"/>
        <end position="227"/>
    </location>
</feature>
<dbReference type="Proteomes" id="UP001200034">
    <property type="component" value="Unassembled WGS sequence"/>
</dbReference>
<feature type="transmembrane region" description="Helical" evidence="5">
    <location>
        <begin position="7"/>
        <end position="31"/>
    </location>
</feature>
<dbReference type="CDD" id="cd03127">
    <property type="entry name" value="tetraspanin_LEL"/>
    <property type="match status" value="1"/>
</dbReference>
<sequence length="240" mass="26737">MPTVQVCLQWAAVVFNAFTLIIGILATLAGAYDLLHKLEEGSAEHIDIEKIVQLSIAGTLILAAIIGCSGAFLGSIKVLVVVSYKPSFYLPPLLTLHSQHLALLGLLIGAHGWKLTNYNETKQQDTTEVFVMGIWMKELAHPGAMYQLQRRYECCGDKGYADYTSLKLKVPPSCFHTEDGVHALNPYPDGCMKVVKRDHLKLYRLEKWTHIGLISYEIVGIILAITLSCQLTTKTRRYAY</sequence>
<comment type="subcellular location">
    <subcellularLocation>
        <location evidence="1">Membrane</location>
        <topology evidence="1">Multi-pass membrane protein</topology>
    </subcellularLocation>
</comment>
<dbReference type="PRINTS" id="PR00259">
    <property type="entry name" value="TMFOUR"/>
</dbReference>
<name>A0AAD4K215_9MUSC</name>
<dbReference type="FunFam" id="1.10.1450.10:FF:000048">
    <property type="entry name" value="Tetraspanin"/>
    <property type="match status" value="1"/>
</dbReference>
<gene>
    <name evidence="6" type="ORF">KR093_008852</name>
</gene>
<keyword evidence="4 5" id="KW-0472">Membrane</keyword>
<keyword evidence="7" id="KW-1185">Reference proteome</keyword>
<evidence type="ECO:0008006" key="8">
    <source>
        <dbReference type="Google" id="ProtNLM"/>
    </source>
</evidence>
<keyword evidence="2 5" id="KW-0812">Transmembrane</keyword>
<proteinExistence type="predicted"/>